<feature type="compositionally biased region" description="Polar residues" evidence="8">
    <location>
        <begin position="981"/>
        <end position="998"/>
    </location>
</feature>
<feature type="region of interest" description="Disordered" evidence="8">
    <location>
        <begin position="141"/>
        <end position="189"/>
    </location>
</feature>
<dbReference type="PANTHER" id="PTHR12558">
    <property type="entry name" value="CELL DIVISION CYCLE 16,23,27"/>
    <property type="match status" value="1"/>
</dbReference>
<sequence length="1017" mass="111594">MHHHHSSRTTARQALPTTAHTSNALHTHASAALRTTRSATGASNPSAASVSGPSARTTTAASASRLSRTRQSAATPITTTTTTTTTTTAAAASTDTFQEYQRNHSDRIPFPSSENPITDQNSLFNTQPNGGLAMMQPKMMDKQRLSRRKAAPPTAAASNTNAISSSNRSATPSISISAPVNSSTDTTESMAAVDPMPALAEQIRSWRDDALYQSQLDAAVFWGGKAVDMTAFNSHSSSEYRVDVYQLAFVHFRREQYLQAELLLKDNLLAGFSVWGGCLTAQCLIKQGKEEEALYILGIETMPCILDKGYHYWRDLDSTLSEKYGRNLKIEASVAYFRGLARLQLNQNKSAQLCFISSLRIDFRSYQALDALLQNHLLSDKEKRTILDSLGPNTGKSYSTEFIRLVYQSRINQFTSSVLSETSHNDAVLLSRFNLSQSTDTRLAEARKQYIMADYQSTLEITTTILHRDPHNMDCLLLYISSLMATGNTAKLFLKAHELTEQFPNNRISWYAVATYYLAAGKYWEAQSYFSKCTTISPTFVEAWVGFGHTFALLGIHDQAIASYSTASRISNHMHTPSLYLGMQYLSSNNLELAMKFLTDAYSKCDSDPILLNELGVLYYRQGKYADCIKYLERVSKIINGSQMKKRNWEMTVVNLGHAYRKQGEFVKAQSCFETVISEVSQHAPSYAALGLMAHTNNRLDEAIRLYHQALSIDPKDPISNEMLRRALVKASSTSTDMTQSFLTGVADNMWRVSSEDLEHELSLRLGDVDDQFDDRENTTGGLDAAGLAYSGVSYSEVLAEGDKEDVQSQEGPLKRSGKALRYLVDSDQDDLTTPVPMGNPSASMSLWRSRGQDDSGANGATTRSMAVRDRASIVSVDADARPSIDSMLLTGTNQPKRGLLDFTASVESGTATADGAVMRRSRDDAPPAVDGNITPPRASRAATGGGSGRMRHRALSLSSSPIASGESNWITSTVFDHPSHTSIEQVNGGSLDVSSQAGYEYNSADSDMSMDLDDNE</sequence>
<feature type="compositionally biased region" description="Polar residues" evidence="8">
    <location>
        <begin position="112"/>
        <end position="121"/>
    </location>
</feature>
<evidence type="ECO:0000256" key="8">
    <source>
        <dbReference type="SAM" id="MobiDB-lite"/>
    </source>
</evidence>
<dbReference type="Gene3D" id="1.25.40.10">
    <property type="entry name" value="Tetratricopeptide repeat domain"/>
    <property type="match status" value="1"/>
</dbReference>
<keyword evidence="5 7" id="KW-0802">TPR repeat</keyword>
<keyword evidence="6" id="KW-0131">Cell cycle</keyword>
<dbReference type="PROSITE" id="PS50005">
    <property type="entry name" value="TPR"/>
    <property type="match status" value="2"/>
</dbReference>
<protein>
    <submittedName>
        <fullName evidence="9">Uncharacterized protein</fullName>
    </submittedName>
</protein>
<evidence type="ECO:0000313" key="10">
    <source>
        <dbReference type="Proteomes" id="UP001648503"/>
    </source>
</evidence>
<feature type="region of interest" description="Disordered" evidence="8">
    <location>
        <begin position="33"/>
        <end position="121"/>
    </location>
</feature>
<dbReference type="PANTHER" id="PTHR12558:SF9">
    <property type="entry name" value="CELL DIVISION CYCLE PROTEIN 16 HOMOLOG"/>
    <property type="match status" value="1"/>
</dbReference>
<feature type="region of interest" description="Disordered" evidence="8">
    <location>
        <begin position="828"/>
        <end position="865"/>
    </location>
</feature>
<feature type="compositionally biased region" description="Low complexity" evidence="8">
    <location>
        <begin position="151"/>
        <end position="171"/>
    </location>
</feature>
<feature type="repeat" description="TPR" evidence="7">
    <location>
        <begin position="507"/>
        <end position="540"/>
    </location>
</feature>
<keyword evidence="10" id="KW-1185">Reference proteome</keyword>
<organism evidence="9 10">
    <name type="scientific">Batrachochytrium salamandrivorans</name>
    <dbReference type="NCBI Taxonomy" id="1357716"/>
    <lineage>
        <taxon>Eukaryota</taxon>
        <taxon>Fungi</taxon>
        <taxon>Fungi incertae sedis</taxon>
        <taxon>Chytridiomycota</taxon>
        <taxon>Chytridiomycota incertae sedis</taxon>
        <taxon>Chytridiomycetes</taxon>
        <taxon>Rhizophydiales</taxon>
        <taxon>Rhizophydiales incertae sedis</taxon>
        <taxon>Batrachochytrium</taxon>
    </lineage>
</organism>
<reference evidence="9 10" key="1">
    <citation type="submission" date="2021-02" db="EMBL/GenBank/DDBJ databases">
        <title>Variation within the Batrachochytrium salamandrivorans European outbreak.</title>
        <authorList>
            <person name="Kelly M."/>
            <person name="Pasmans F."/>
            <person name="Shea T.P."/>
            <person name="Munoz J.F."/>
            <person name="Carranza S."/>
            <person name="Cuomo C.A."/>
            <person name="Martel A."/>
        </authorList>
    </citation>
    <scope>NUCLEOTIDE SEQUENCE [LARGE SCALE GENOMIC DNA]</scope>
    <source>
        <strain evidence="9 10">AMFP18/2</strain>
    </source>
</reference>
<feature type="compositionally biased region" description="Polar residues" evidence="8">
    <location>
        <begin position="172"/>
        <end position="189"/>
    </location>
</feature>
<dbReference type="PROSITE" id="PS50293">
    <property type="entry name" value="TPR_REGION"/>
    <property type="match status" value="1"/>
</dbReference>
<evidence type="ECO:0000256" key="6">
    <source>
        <dbReference type="ARBA" id="ARBA00023306"/>
    </source>
</evidence>
<feature type="repeat" description="TPR" evidence="7">
    <location>
        <begin position="684"/>
        <end position="717"/>
    </location>
</feature>
<keyword evidence="3" id="KW-0498">Mitosis</keyword>
<dbReference type="InterPro" id="IPR019734">
    <property type="entry name" value="TPR_rpt"/>
</dbReference>
<feature type="compositionally biased region" description="Low complexity" evidence="8">
    <location>
        <begin position="54"/>
        <end position="96"/>
    </location>
</feature>
<evidence type="ECO:0000256" key="5">
    <source>
        <dbReference type="ARBA" id="ARBA00022803"/>
    </source>
</evidence>
<feature type="region of interest" description="Disordered" evidence="8">
    <location>
        <begin position="922"/>
        <end position="963"/>
    </location>
</feature>
<dbReference type="Pfam" id="PF13432">
    <property type="entry name" value="TPR_16"/>
    <property type="match status" value="1"/>
</dbReference>
<keyword evidence="2" id="KW-0677">Repeat</keyword>
<feature type="region of interest" description="Disordered" evidence="8">
    <location>
        <begin position="981"/>
        <end position="1017"/>
    </location>
</feature>
<evidence type="ECO:0000256" key="1">
    <source>
        <dbReference type="ARBA" id="ARBA00022618"/>
    </source>
</evidence>
<evidence type="ECO:0000256" key="7">
    <source>
        <dbReference type="PROSITE-ProRule" id="PRU00339"/>
    </source>
</evidence>
<keyword evidence="4" id="KW-0833">Ubl conjugation pathway</keyword>
<dbReference type="Pfam" id="PF12895">
    <property type="entry name" value="ANAPC3"/>
    <property type="match status" value="1"/>
</dbReference>
<feature type="compositionally biased region" description="Polar residues" evidence="8">
    <location>
        <begin position="41"/>
        <end position="52"/>
    </location>
</feature>
<comment type="caution">
    <text evidence="9">The sequence shown here is derived from an EMBL/GenBank/DDBJ whole genome shotgun (WGS) entry which is preliminary data.</text>
</comment>
<dbReference type="EMBL" id="JAFCIX010000571">
    <property type="protein sequence ID" value="KAH6586724.1"/>
    <property type="molecule type" value="Genomic_DNA"/>
</dbReference>
<dbReference type="Pfam" id="PF13181">
    <property type="entry name" value="TPR_8"/>
    <property type="match status" value="1"/>
</dbReference>
<dbReference type="SMART" id="SM00028">
    <property type="entry name" value="TPR"/>
    <property type="match status" value="8"/>
</dbReference>
<dbReference type="SUPFAM" id="SSF48452">
    <property type="entry name" value="TPR-like"/>
    <property type="match status" value="1"/>
</dbReference>
<keyword evidence="1" id="KW-0132">Cell division</keyword>
<evidence type="ECO:0000256" key="2">
    <source>
        <dbReference type="ARBA" id="ARBA00022737"/>
    </source>
</evidence>
<proteinExistence type="predicted"/>
<accession>A0ABQ8EX57</accession>
<evidence type="ECO:0000313" key="9">
    <source>
        <dbReference type="EMBL" id="KAH6586724.1"/>
    </source>
</evidence>
<name>A0ABQ8EX57_9FUNG</name>
<dbReference type="InterPro" id="IPR011990">
    <property type="entry name" value="TPR-like_helical_dom_sf"/>
</dbReference>
<evidence type="ECO:0000256" key="3">
    <source>
        <dbReference type="ARBA" id="ARBA00022776"/>
    </source>
</evidence>
<dbReference type="Proteomes" id="UP001648503">
    <property type="component" value="Unassembled WGS sequence"/>
</dbReference>
<evidence type="ECO:0000256" key="4">
    <source>
        <dbReference type="ARBA" id="ARBA00022786"/>
    </source>
</evidence>
<gene>
    <name evidence="9" type="ORF">BASA50_000321</name>
</gene>